<dbReference type="EMBL" id="BAAALG010000009">
    <property type="protein sequence ID" value="GAA1103086.1"/>
    <property type="molecule type" value="Genomic_DNA"/>
</dbReference>
<evidence type="ECO:0000256" key="6">
    <source>
        <dbReference type="ARBA" id="ARBA00023303"/>
    </source>
</evidence>
<keyword evidence="12" id="KW-1185">Reference proteome</keyword>
<keyword evidence="10" id="KW-0915">Sodium</keyword>
<evidence type="ECO:0000256" key="5">
    <source>
        <dbReference type="ARBA" id="ARBA00023136"/>
    </source>
</evidence>
<comment type="catalytic activity">
    <reaction evidence="8">
        <text>fluoride(in) = fluoride(out)</text>
        <dbReference type="Rhea" id="RHEA:76159"/>
        <dbReference type="ChEBI" id="CHEBI:17051"/>
    </reaction>
    <physiologicalReaction direction="left-to-right" evidence="8">
        <dbReference type="Rhea" id="RHEA:76160"/>
    </physiologicalReaction>
</comment>
<accession>A0ABN1TVH8</accession>
<dbReference type="PANTHER" id="PTHR28259">
    <property type="entry name" value="FLUORIDE EXPORT PROTEIN 1-RELATED"/>
    <property type="match status" value="1"/>
</dbReference>
<organism evidence="11 12">
    <name type="scientific">Nocardioides dubius</name>
    <dbReference type="NCBI Taxonomy" id="317019"/>
    <lineage>
        <taxon>Bacteria</taxon>
        <taxon>Bacillati</taxon>
        <taxon>Actinomycetota</taxon>
        <taxon>Actinomycetes</taxon>
        <taxon>Propionibacteriales</taxon>
        <taxon>Nocardioidaceae</taxon>
        <taxon>Nocardioides</taxon>
    </lineage>
</organism>
<evidence type="ECO:0000256" key="7">
    <source>
        <dbReference type="ARBA" id="ARBA00035120"/>
    </source>
</evidence>
<feature type="binding site" evidence="10">
    <location>
        <position position="78"/>
    </location>
    <ligand>
        <name>Na(+)</name>
        <dbReference type="ChEBI" id="CHEBI:29101"/>
        <note>structural</note>
    </ligand>
</feature>
<comment type="activity regulation">
    <text evidence="10">Na(+) is not transported, but it plays an essential structural role and its presence is essential for fluoride channel function.</text>
</comment>
<evidence type="ECO:0000256" key="10">
    <source>
        <dbReference type="HAMAP-Rule" id="MF_00454"/>
    </source>
</evidence>
<reference evidence="11 12" key="1">
    <citation type="journal article" date="2019" name="Int. J. Syst. Evol. Microbiol.">
        <title>The Global Catalogue of Microorganisms (GCM) 10K type strain sequencing project: providing services to taxonomists for standard genome sequencing and annotation.</title>
        <authorList>
            <consortium name="The Broad Institute Genomics Platform"/>
            <consortium name="The Broad Institute Genome Sequencing Center for Infectious Disease"/>
            <person name="Wu L."/>
            <person name="Ma J."/>
        </authorList>
    </citation>
    <scope>NUCLEOTIDE SEQUENCE [LARGE SCALE GENOMIC DNA]</scope>
    <source>
        <strain evidence="11 12">JCM 13008</strain>
    </source>
</reference>
<keyword evidence="5 10" id="KW-0472">Membrane</keyword>
<evidence type="ECO:0000256" key="2">
    <source>
        <dbReference type="ARBA" id="ARBA00022475"/>
    </source>
</evidence>
<dbReference type="PANTHER" id="PTHR28259:SF1">
    <property type="entry name" value="FLUORIDE EXPORT PROTEIN 1-RELATED"/>
    <property type="match status" value="1"/>
</dbReference>
<evidence type="ECO:0000256" key="3">
    <source>
        <dbReference type="ARBA" id="ARBA00022692"/>
    </source>
</evidence>
<feature type="transmembrane region" description="Helical" evidence="10">
    <location>
        <begin position="65"/>
        <end position="83"/>
    </location>
</feature>
<keyword evidence="10" id="KW-0479">Metal-binding</keyword>
<keyword evidence="3 10" id="KW-0812">Transmembrane</keyword>
<feature type="transmembrane region" description="Helical" evidence="10">
    <location>
        <begin position="38"/>
        <end position="58"/>
    </location>
</feature>
<keyword evidence="10" id="KW-0813">Transport</keyword>
<feature type="transmembrane region" description="Helical" evidence="10">
    <location>
        <begin position="95"/>
        <end position="120"/>
    </location>
</feature>
<feature type="binding site" evidence="10">
    <location>
        <position position="75"/>
    </location>
    <ligand>
        <name>Na(+)</name>
        <dbReference type="ChEBI" id="CHEBI:29101"/>
        <note>structural</note>
    </ligand>
</feature>
<evidence type="ECO:0000256" key="4">
    <source>
        <dbReference type="ARBA" id="ARBA00022989"/>
    </source>
</evidence>
<keyword evidence="6 10" id="KW-0407">Ion channel</keyword>
<dbReference type="HAMAP" id="MF_00454">
    <property type="entry name" value="FluC"/>
    <property type="match status" value="1"/>
</dbReference>
<dbReference type="Pfam" id="PF02537">
    <property type="entry name" value="CRCB"/>
    <property type="match status" value="1"/>
</dbReference>
<comment type="subcellular location">
    <subcellularLocation>
        <location evidence="1 10">Cell membrane</location>
        <topology evidence="1 10">Multi-pass membrane protein</topology>
    </subcellularLocation>
</comment>
<evidence type="ECO:0000256" key="1">
    <source>
        <dbReference type="ARBA" id="ARBA00004651"/>
    </source>
</evidence>
<evidence type="ECO:0000256" key="9">
    <source>
        <dbReference type="ARBA" id="ARBA00049940"/>
    </source>
</evidence>
<name>A0ABN1TVH8_9ACTN</name>
<keyword evidence="4 10" id="KW-1133">Transmembrane helix</keyword>
<proteinExistence type="inferred from homology"/>
<protein>
    <recommendedName>
        <fullName evidence="10">Fluoride-specific ion channel FluC</fullName>
    </recommendedName>
</protein>
<dbReference type="InterPro" id="IPR003691">
    <property type="entry name" value="FluC"/>
</dbReference>
<keyword evidence="2 10" id="KW-1003">Cell membrane</keyword>
<evidence type="ECO:0000256" key="8">
    <source>
        <dbReference type="ARBA" id="ARBA00035585"/>
    </source>
</evidence>
<comment type="similarity">
    <text evidence="7 10">Belongs to the fluoride channel Fluc/FEX (TC 1.A.43) family.</text>
</comment>
<keyword evidence="10" id="KW-0406">Ion transport</keyword>
<dbReference type="Proteomes" id="UP001501581">
    <property type="component" value="Unassembled WGS sequence"/>
</dbReference>
<gene>
    <name evidence="10 11" type="primary">crcB</name>
    <name evidence="10" type="synonym">fluC</name>
    <name evidence="11" type="ORF">GCM10009668_22280</name>
</gene>
<sequence length="124" mass="12506">MSVLWVCLGAALGAGVRQLANLALAPRPGRRHDVPPIPRATLLVNLVGSLILGVLVGADPASARLTLALGIGFCGALTTWSSLSYEVLDVARRRGLAVATGLLTASLLTGVLAAAIGFGIGQAL</sequence>
<dbReference type="RefSeq" id="WP_343994353.1">
    <property type="nucleotide sequence ID" value="NZ_BAAALG010000009.1"/>
</dbReference>
<evidence type="ECO:0000313" key="11">
    <source>
        <dbReference type="EMBL" id="GAA1103086.1"/>
    </source>
</evidence>
<comment type="caution">
    <text evidence="11">The sequence shown here is derived from an EMBL/GenBank/DDBJ whole genome shotgun (WGS) entry which is preliminary data.</text>
</comment>
<evidence type="ECO:0000313" key="12">
    <source>
        <dbReference type="Proteomes" id="UP001501581"/>
    </source>
</evidence>
<comment type="function">
    <text evidence="9 10">Fluoride-specific ion channel. Important for reducing fluoride concentration in the cell, thus reducing its toxicity.</text>
</comment>